<feature type="compositionally biased region" description="Pro residues" evidence="1">
    <location>
        <begin position="28"/>
        <end position="71"/>
    </location>
</feature>
<evidence type="ECO:0000256" key="1">
    <source>
        <dbReference type="SAM" id="MobiDB-lite"/>
    </source>
</evidence>
<accession>A0A5P9QEA0</accession>
<name>A0A5P9QEA0_9MICO</name>
<dbReference type="KEGG" id="lxl:KDY119_03252"/>
<keyword evidence="2" id="KW-1133">Transmembrane helix</keyword>
<feature type="region of interest" description="Disordered" evidence="1">
    <location>
        <begin position="1"/>
        <end position="73"/>
    </location>
</feature>
<protein>
    <recommendedName>
        <fullName evidence="3">DUF4190 domain-containing protein</fullName>
    </recommendedName>
</protein>
<keyword evidence="5" id="KW-1185">Reference proteome</keyword>
<dbReference type="EMBL" id="CP045529">
    <property type="protein sequence ID" value="QFU99717.1"/>
    <property type="molecule type" value="Genomic_DNA"/>
</dbReference>
<keyword evidence="2" id="KW-0812">Transmembrane</keyword>
<dbReference type="Pfam" id="PF13828">
    <property type="entry name" value="DUF4190"/>
    <property type="match status" value="1"/>
</dbReference>
<dbReference type="RefSeq" id="WP_051136325.1">
    <property type="nucleotide sequence ID" value="NZ_BAABIH010000016.1"/>
</dbReference>
<evidence type="ECO:0000313" key="5">
    <source>
        <dbReference type="Proteomes" id="UP000326702"/>
    </source>
</evidence>
<dbReference type="Proteomes" id="UP000326702">
    <property type="component" value="Chromosome"/>
</dbReference>
<evidence type="ECO:0000313" key="4">
    <source>
        <dbReference type="EMBL" id="QFU99717.1"/>
    </source>
</evidence>
<sequence>MTIPPSDGAPPDPYATPSAGASQDPKQPQQPNPAYPPYVPPSYGQVPPPYGQQPYPAQPNPQQPYGTPPPYGTGYPSPYGGYAPGYPGPQRRNGLAVASMWTSIGGIVTCGLAGFVGLVLGIVALHQIRRDGTAGRGMAIAGIVVGAVFILFFLGWVVAGVSDFQTGWHEGWDEGINT</sequence>
<evidence type="ECO:0000259" key="3">
    <source>
        <dbReference type="Pfam" id="PF13828"/>
    </source>
</evidence>
<dbReference type="AlphaFoldDB" id="A0A5P9QEA0"/>
<reference evidence="4 5" key="1">
    <citation type="submission" date="2019-10" db="EMBL/GenBank/DDBJ databases">
        <title>Genome sequence of Luteimicrobium xylanilyticum HY-24.</title>
        <authorList>
            <person name="Kim D.Y."/>
            <person name="Park H.-Y."/>
        </authorList>
    </citation>
    <scope>NUCLEOTIDE SEQUENCE [LARGE SCALE GENOMIC DNA]</scope>
    <source>
        <strain evidence="4 5">HY-24</strain>
    </source>
</reference>
<proteinExistence type="predicted"/>
<dbReference type="OrthoDB" id="4374883at2"/>
<feature type="transmembrane region" description="Helical" evidence="2">
    <location>
        <begin position="100"/>
        <end position="125"/>
    </location>
</feature>
<organism evidence="4 5">
    <name type="scientific">Luteimicrobium xylanilyticum</name>
    <dbReference type="NCBI Taxonomy" id="1133546"/>
    <lineage>
        <taxon>Bacteria</taxon>
        <taxon>Bacillati</taxon>
        <taxon>Actinomycetota</taxon>
        <taxon>Actinomycetes</taxon>
        <taxon>Micrococcales</taxon>
        <taxon>Luteimicrobium</taxon>
    </lineage>
</organism>
<dbReference type="InterPro" id="IPR025241">
    <property type="entry name" value="DUF4190"/>
</dbReference>
<feature type="transmembrane region" description="Helical" evidence="2">
    <location>
        <begin position="137"/>
        <end position="159"/>
    </location>
</feature>
<evidence type="ECO:0000256" key="2">
    <source>
        <dbReference type="SAM" id="Phobius"/>
    </source>
</evidence>
<gene>
    <name evidence="4" type="ORF">KDY119_03252</name>
</gene>
<keyword evidence="2" id="KW-0472">Membrane</keyword>
<feature type="domain" description="DUF4190" evidence="3">
    <location>
        <begin position="95"/>
        <end position="154"/>
    </location>
</feature>